<reference evidence="1 2" key="1">
    <citation type="journal article" date="2013" name="Proc. Natl. Acad. Sci. U.S.A.">
        <title>Fine-scale variation in meiotic recombination in Mimulus inferred from population shotgun sequencing.</title>
        <authorList>
            <person name="Hellsten U."/>
            <person name="Wright K.M."/>
            <person name="Jenkins J."/>
            <person name="Shu S."/>
            <person name="Yuan Y."/>
            <person name="Wessler S.R."/>
            <person name="Schmutz J."/>
            <person name="Willis J.H."/>
            <person name="Rokhsar D.S."/>
        </authorList>
    </citation>
    <scope>NUCLEOTIDE SEQUENCE [LARGE SCALE GENOMIC DNA]</scope>
    <source>
        <strain evidence="2">cv. DUN x IM62</strain>
    </source>
</reference>
<dbReference type="Proteomes" id="UP000030748">
    <property type="component" value="Unassembled WGS sequence"/>
</dbReference>
<name>A0A022RIZ7_ERYGU</name>
<feature type="non-terminal residue" evidence="1">
    <location>
        <position position="21"/>
    </location>
</feature>
<gene>
    <name evidence="1" type="ORF">MIMGU_mgv1a0085832mg</name>
</gene>
<dbReference type="EMBL" id="KI630443">
    <property type="protein sequence ID" value="EYU39733.1"/>
    <property type="molecule type" value="Genomic_DNA"/>
</dbReference>
<dbReference type="AlphaFoldDB" id="A0A022RIZ7"/>
<protein>
    <submittedName>
        <fullName evidence="1">Uncharacterized protein</fullName>
    </submittedName>
</protein>
<keyword evidence="2" id="KW-1185">Reference proteome</keyword>
<organism evidence="1 2">
    <name type="scientific">Erythranthe guttata</name>
    <name type="common">Yellow monkey flower</name>
    <name type="synonym">Mimulus guttatus</name>
    <dbReference type="NCBI Taxonomy" id="4155"/>
    <lineage>
        <taxon>Eukaryota</taxon>
        <taxon>Viridiplantae</taxon>
        <taxon>Streptophyta</taxon>
        <taxon>Embryophyta</taxon>
        <taxon>Tracheophyta</taxon>
        <taxon>Spermatophyta</taxon>
        <taxon>Magnoliopsida</taxon>
        <taxon>eudicotyledons</taxon>
        <taxon>Gunneridae</taxon>
        <taxon>Pentapetalae</taxon>
        <taxon>asterids</taxon>
        <taxon>lamiids</taxon>
        <taxon>Lamiales</taxon>
        <taxon>Phrymaceae</taxon>
        <taxon>Erythranthe</taxon>
    </lineage>
</organism>
<evidence type="ECO:0000313" key="2">
    <source>
        <dbReference type="Proteomes" id="UP000030748"/>
    </source>
</evidence>
<proteinExistence type="predicted"/>
<accession>A0A022RIZ7</accession>
<evidence type="ECO:0000313" key="1">
    <source>
        <dbReference type="EMBL" id="EYU39733.1"/>
    </source>
</evidence>
<sequence>MLRDYLCLLPQIQFLGFRTTS</sequence>